<evidence type="ECO:0008006" key="6">
    <source>
        <dbReference type="Google" id="ProtNLM"/>
    </source>
</evidence>
<dbReference type="Gene3D" id="1.10.3730.20">
    <property type="match status" value="1"/>
</dbReference>
<keyword evidence="4" id="KW-1185">Reference proteome</keyword>
<dbReference type="PATRIC" id="fig|728005.3.peg.1952"/>
<evidence type="ECO:0000313" key="3">
    <source>
        <dbReference type="EMBL" id="SFD35188.1"/>
    </source>
</evidence>
<evidence type="ECO:0000313" key="4">
    <source>
        <dbReference type="Proteomes" id="UP000033519"/>
    </source>
</evidence>
<sequence length="118" mass="12720">MVTFIQIVICCFFAALLAVGQVLFKFAASDIQGKIGQPLWAMALSPWLMAALLLYLLTAGMWIWVLTQIPLSRAYPFSLLGAALVPILAYFVFGEALSPKFGVGIGLVLVGLLLVQTS</sequence>
<organism evidence="3 5">
    <name type="scientific">Devosia psychrophila</name>
    <dbReference type="NCBI Taxonomy" id="728005"/>
    <lineage>
        <taxon>Bacteria</taxon>
        <taxon>Pseudomonadati</taxon>
        <taxon>Pseudomonadota</taxon>
        <taxon>Alphaproteobacteria</taxon>
        <taxon>Hyphomicrobiales</taxon>
        <taxon>Devosiaceae</taxon>
        <taxon>Devosia</taxon>
    </lineage>
</organism>
<evidence type="ECO:0000313" key="5">
    <source>
        <dbReference type="Proteomes" id="UP000182258"/>
    </source>
</evidence>
<feature type="transmembrane region" description="Helical" evidence="1">
    <location>
        <begin position="44"/>
        <end position="67"/>
    </location>
</feature>
<dbReference type="STRING" id="728005.SAMN04488059_14411"/>
<feature type="transmembrane region" description="Helical" evidence="1">
    <location>
        <begin position="74"/>
        <end position="93"/>
    </location>
</feature>
<gene>
    <name evidence="3" type="ORF">SAMN04488059_14411</name>
    <name evidence="2" type="ORF">WH91_02195</name>
</gene>
<dbReference type="EMBL" id="LAPV01000016">
    <property type="protein sequence ID" value="KKC34562.1"/>
    <property type="molecule type" value="Genomic_DNA"/>
</dbReference>
<name>A0A0F5Q0X5_9HYPH</name>
<dbReference type="Proteomes" id="UP000033519">
    <property type="component" value="Unassembled WGS sequence"/>
</dbReference>
<dbReference type="SUPFAM" id="SSF103481">
    <property type="entry name" value="Multidrug resistance efflux transporter EmrE"/>
    <property type="match status" value="1"/>
</dbReference>
<protein>
    <recommendedName>
        <fullName evidence="6">EamA-like transporter family protein</fullName>
    </recommendedName>
</protein>
<evidence type="ECO:0000313" key="2">
    <source>
        <dbReference type="EMBL" id="KKC34562.1"/>
    </source>
</evidence>
<keyword evidence="1" id="KW-0472">Membrane</keyword>
<dbReference type="AlphaFoldDB" id="A0A0F5Q0X5"/>
<evidence type="ECO:0000256" key="1">
    <source>
        <dbReference type="SAM" id="Phobius"/>
    </source>
</evidence>
<feature type="transmembrane region" description="Helical" evidence="1">
    <location>
        <begin position="99"/>
        <end position="115"/>
    </location>
</feature>
<keyword evidence="1" id="KW-1133">Transmembrane helix</keyword>
<proteinExistence type="predicted"/>
<dbReference type="Proteomes" id="UP000182258">
    <property type="component" value="Unassembled WGS sequence"/>
</dbReference>
<dbReference type="InterPro" id="IPR037185">
    <property type="entry name" value="EmrE-like"/>
</dbReference>
<dbReference type="EMBL" id="FOMB01000044">
    <property type="protein sequence ID" value="SFD35188.1"/>
    <property type="molecule type" value="Genomic_DNA"/>
</dbReference>
<reference evidence="3 5" key="2">
    <citation type="submission" date="2016-10" db="EMBL/GenBank/DDBJ databases">
        <authorList>
            <person name="de Groot N.N."/>
        </authorList>
    </citation>
    <scope>NUCLEOTIDE SEQUENCE [LARGE SCALE GENOMIC DNA]</scope>
    <source>
        <strain evidence="3 5">CGMCC 1.10210</strain>
    </source>
</reference>
<accession>A0A0F5Q0X5</accession>
<keyword evidence="1" id="KW-0812">Transmembrane</keyword>
<reference evidence="2 4" key="1">
    <citation type="submission" date="2015-03" db="EMBL/GenBank/DDBJ databases">
        <authorList>
            <person name="Lepp D."/>
            <person name="Hassan Y.I."/>
            <person name="Li X.-Z."/>
            <person name="Zhou T."/>
        </authorList>
    </citation>
    <scope>NUCLEOTIDE SEQUENCE [LARGE SCALE GENOMIC DNA]</scope>
    <source>
        <strain evidence="2 4">Cr7-05</strain>
    </source>
</reference>